<dbReference type="Proteomes" id="UP001174037">
    <property type="component" value="Unassembled WGS sequence"/>
</dbReference>
<dbReference type="AlphaFoldDB" id="A0AAW7AMH9"/>
<evidence type="ECO:0000256" key="1">
    <source>
        <dbReference type="SAM" id="Phobius"/>
    </source>
</evidence>
<feature type="transmembrane region" description="Helical" evidence="1">
    <location>
        <begin position="117"/>
        <end position="139"/>
    </location>
</feature>
<sequence>MWKKIEKKCKRNKPLLLLIAIQSIINYLIVLFINARNASIFGIIGTIVVFTIFDLIINKNDDEPKTYSIKKWSVWNKCSLISVSLSMIIFHLCIEENDDREAFIKVNWSDIFSLEGYLSLAFLLALYFIPLVGLFYWLIDNKENRGNRKIVWNFLSEPLFLLIPPLT</sequence>
<organism evidence="2 3">
    <name type="scientific">Staphylococcus equorum</name>
    <dbReference type="NCBI Taxonomy" id="246432"/>
    <lineage>
        <taxon>Bacteria</taxon>
        <taxon>Bacillati</taxon>
        <taxon>Bacillota</taxon>
        <taxon>Bacilli</taxon>
        <taxon>Bacillales</taxon>
        <taxon>Staphylococcaceae</taxon>
        <taxon>Staphylococcus</taxon>
    </lineage>
</organism>
<feature type="transmembrane region" description="Helical" evidence="1">
    <location>
        <begin position="78"/>
        <end position="97"/>
    </location>
</feature>
<feature type="transmembrane region" description="Helical" evidence="1">
    <location>
        <begin position="15"/>
        <end position="33"/>
    </location>
</feature>
<dbReference type="EMBL" id="JARGCK010000036">
    <property type="protein sequence ID" value="MDK9867223.1"/>
    <property type="molecule type" value="Genomic_DNA"/>
</dbReference>
<evidence type="ECO:0000313" key="2">
    <source>
        <dbReference type="EMBL" id="MDK9867223.1"/>
    </source>
</evidence>
<feature type="transmembrane region" description="Helical" evidence="1">
    <location>
        <begin position="39"/>
        <end position="57"/>
    </location>
</feature>
<name>A0AAW7AMH9_9STAP</name>
<evidence type="ECO:0000313" key="3">
    <source>
        <dbReference type="Proteomes" id="UP001174037"/>
    </source>
</evidence>
<dbReference type="RefSeq" id="WP_216887658.1">
    <property type="nucleotide sequence ID" value="NZ_JARGCJ010000041.1"/>
</dbReference>
<keyword evidence="1" id="KW-0812">Transmembrane</keyword>
<gene>
    <name evidence="2" type="ORF">P1A27_14955</name>
</gene>
<keyword evidence="1" id="KW-1133">Transmembrane helix</keyword>
<protein>
    <submittedName>
        <fullName evidence="2">Uncharacterized protein</fullName>
    </submittedName>
</protein>
<reference evidence="2" key="1">
    <citation type="journal article" date="2023" name="Int. J. Mol. Sci.">
        <title>Antibiotic Resistance/Susceptibility Profiles of Staphylococcus equorum Strains from Cheese, and Genome Analysis for Antibiotic Resistance Genes.</title>
        <authorList>
            <person name="Vazquez L."/>
            <person name="Srednik M.E."/>
            <person name="Rodriguez J."/>
            <person name="Florez A.B."/>
            <person name="Mayo B."/>
        </authorList>
    </citation>
    <scope>NUCLEOTIDE SEQUENCE</scope>
    <source>
        <strain evidence="2">5A3I</strain>
    </source>
</reference>
<accession>A0AAW7AMH9</accession>
<proteinExistence type="predicted"/>
<comment type="caution">
    <text evidence="2">The sequence shown here is derived from an EMBL/GenBank/DDBJ whole genome shotgun (WGS) entry which is preliminary data.</text>
</comment>
<keyword evidence="1" id="KW-0472">Membrane</keyword>
<reference evidence="2" key="2">
    <citation type="submission" date="2023-03" db="EMBL/GenBank/DDBJ databases">
        <authorList>
            <person name="Vazquez L."/>
            <person name="Rodriguez J."/>
            <person name="Mayo B."/>
            <person name="Florez A.B."/>
        </authorList>
    </citation>
    <scope>NUCLEOTIDE SEQUENCE</scope>
    <source>
        <strain evidence="2">5A3I</strain>
    </source>
</reference>